<dbReference type="EMBL" id="BSXT01002139">
    <property type="protein sequence ID" value="GMF47252.1"/>
    <property type="molecule type" value="Genomic_DNA"/>
</dbReference>
<name>A0A9W7CXX0_9STRA</name>
<evidence type="ECO:0000313" key="1">
    <source>
        <dbReference type="EMBL" id="GMF47252.1"/>
    </source>
</evidence>
<comment type="caution">
    <text evidence="1">The sequence shown here is derived from an EMBL/GenBank/DDBJ whole genome shotgun (WGS) entry which is preliminary data.</text>
</comment>
<proteinExistence type="predicted"/>
<evidence type="ECO:0000313" key="2">
    <source>
        <dbReference type="Proteomes" id="UP001165121"/>
    </source>
</evidence>
<sequence>MVTCAAVAISVKNQRLHLNSFTFCSERGEFMEPERSDELPGASLDCRSNSPTIVRGSIDAHYRNCRLHHTSLRMAHPSAIPATTLHQQTTAINAVEMALESAIFRAVDAFNTGSTRAGRLCEAIVPLKRGVDVMAATLGHEQFNFWMDGATHAHLTSAADVTQAAICKTEMELLEAKQHLLHLTALTQSDLWACERARVSVMVKIARTTIRELWTLTMVWQEEVNIVQAILRSAQVVTCQAGIRL</sequence>
<organism evidence="1 2">
    <name type="scientific">Phytophthora fragariaefolia</name>
    <dbReference type="NCBI Taxonomy" id="1490495"/>
    <lineage>
        <taxon>Eukaryota</taxon>
        <taxon>Sar</taxon>
        <taxon>Stramenopiles</taxon>
        <taxon>Oomycota</taxon>
        <taxon>Peronosporomycetes</taxon>
        <taxon>Peronosporales</taxon>
        <taxon>Peronosporaceae</taxon>
        <taxon>Phytophthora</taxon>
    </lineage>
</organism>
<dbReference type="AlphaFoldDB" id="A0A9W7CXX0"/>
<keyword evidence="2" id="KW-1185">Reference proteome</keyword>
<dbReference type="Proteomes" id="UP001165121">
    <property type="component" value="Unassembled WGS sequence"/>
</dbReference>
<protein>
    <submittedName>
        <fullName evidence="1">Unnamed protein product</fullName>
    </submittedName>
</protein>
<reference evidence="1" key="1">
    <citation type="submission" date="2023-04" db="EMBL/GenBank/DDBJ databases">
        <title>Phytophthora fragariaefolia NBRC 109709.</title>
        <authorList>
            <person name="Ichikawa N."/>
            <person name="Sato H."/>
            <person name="Tonouchi N."/>
        </authorList>
    </citation>
    <scope>NUCLEOTIDE SEQUENCE</scope>
    <source>
        <strain evidence="1">NBRC 109709</strain>
    </source>
</reference>
<gene>
    <name evidence="1" type="ORF">Pfra01_001774300</name>
</gene>
<dbReference type="OrthoDB" id="10370234at2759"/>
<accession>A0A9W7CXX0</accession>